<gene>
    <name evidence="10" type="ORF">PPROV_000610800</name>
</gene>
<dbReference type="Pfam" id="PF07123">
    <property type="entry name" value="PsbW"/>
    <property type="match status" value="1"/>
</dbReference>
<evidence type="ECO:0000256" key="3">
    <source>
        <dbReference type="ARBA" id="ARBA00022528"/>
    </source>
</evidence>
<comment type="subcellular location">
    <subcellularLocation>
        <location evidence="1">Plastid</location>
        <location evidence="1">Chloroplast thylakoid membrane</location>
        <topology evidence="1">Single-pass membrane protein</topology>
    </subcellularLocation>
</comment>
<dbReference type="GO" id="GO:0015979">
    <property type="term" value="P:photosynthesis"/>
    <property type="evidence" value="ECO:0007669"/>
    <property type="project" value="UniProtKB-KW"/>
</dbReference>
<dbReference type="PANTHER" id="PTHR34552">
    <property type="entry name" value="PHOTOSYSTEM II REACTION CENTER W PROTEIN, CHLOROPLASTIC"/>
    <property type="match status" value="1"/>
</dbReference>
<keyword evidence="11" id="KW-1185">Reference proteome</keyword>
<evidence type="ECO:0000256" key="5">
    <source>
        <dbReference type="ARBA" id="ARBA00022640"/>
    </source>
</evidence>
<dbReference type="GO" id="GO:0009523">
    <property type="term" value="C:photosystem II"/>
    <property type="evidence" value="ECO:0007669"/>
    <property type="project" value="UniProtKB-KW"/>
</dbReference>
<evidence type="ECO:0000256" key="4">
    <source>
        <dbReference type="ARBA" id="ARBA00022531"/>
    </source>
</evidence>
<keyword evidence="6" id="KW-0793">Thylakoid</keyword>
<evidence type="ECO:0000313" key="11">
    <source>
        <dbReference type="Proteomes" id="UP000660262"/>
    </source>
</evidence>
<keyword evidence="7" id="KW-0472">Membrane</keyword>
<dbReference type="AlphaFoldDB" id="A0A830HQW4"/>
<dbReference type="GO" id="GO:0009535">
    <property type="term" value="C:chloroplast thylakoid membrane"/>
    <property type="evidence" value="ECO:0007669"/>
    <property type="project" value="UniProtKB-SubCell"/>
</dbReference>
<dbReference type="EMBL" id="BNJQ01000016">
    <property type="protein sequence ID" value="GHP07367.1"/>
    <property type="molecule type" value="Genomic_DNA"/>
</dbReference>
<evidence type="ECO:0000256" key="9">
    <source>
        <dbReference type="ARBA" id="ARBA00031756"/>
    </source>
</evidence>
<evidence type="ECO:0000313" key="10">
    <source>
        <dbReference type="EMBL" id="GHP07367.1"/>
    </source>
</evidence>
<dbReference type="InterPro" id="IPR009806">
    <property type="entry name" value="PSII_PsbW_class2"/>
</dbReference>
<keyword evidence="3" id="KW-0150">Chloroplast</keyword>
<comment type="caution">
    <text evidence="10">The sequence shown here is derived from an EMBL/GenBank/DDBJ whole genome shotgun (WGS) entry which is preliminary data.</text>
</comment>
<dbReference type="GO" id="GO:0042549">
    <property type="term" value="P:photosystem II stabilization"/>
    <property type="evidence" value="ECO:0007669"/>
    <property type="project" value="TreeGrafter"/>
</dbReference>
<reference evidence="10" key="1">
    <citation type="submission" date="2020-10" db="EMBL/GenBank/DDBJ databases">
        <title>Unveiling of a novel bifunctional photoreceptor, Dualchrome1, isolated from a cosmopolitan green alga.</title>
        <authorList>
            <person name="Suzuki S."/>
            <person name="Kawachi M."/>
        </authorList>
    </citation>
    <scope>NUCLEOTIDE SEQUENCE</scope>
    <source>
        <strain evidence="10">NIES 2893</strain>
    </source>
</reference>
<keyword evidence="4" id="KW-0602">Photosynthesis</keyword>
<accession>A0A830HQW4</accession>
<dbReference type="Proteomes" id="UP000660262">
    <property type="component" value="Unassembled WGS sequence"/>
</dbReference>
<organism evidence="10 11">
    <name type="scientific">Pycnococcus provasolii</name>
    <dbReference type="NCBI Taxonomy" id="41880"/>
    <lineage>
        <taxon>Eukaryota</taxon>
        <taxon>Viridiplantae</taxon>
        <taxon>Chlorophyta</taxon>
        <taxon>Pseudoscourfieldiophyceae</taxon>
        <taxon>Pseudoscourfieldiales</taxon>
        <taxon>Pycnococcaceae</taxon>
        <taxon>Pycnococcus</taxon>
    </lineage>
</organism>
<evidence type="ECO:0000256" key="8">
    <source>
        <dbReference type="ARBA" id="ARBA00023276"/>
    </source>
</evidence>
<evidence type="ECO:0000256" key="6">
    <source>
        <dbReference type="ARBA" id="ARBA00023078"/>
    </source>
</evidence>
<keyword evidence="8" id="KW-0604">Photosystem II</keyword>
<keyword evidence="5" id="KW-0934">Plastid</keyword>
<dbReference type="PANTHER" id="PTHR34552:SF1">
    <property type="entry name" value="PHOTOSYSTEM II REACTION CENTER W PROTEIN, CHLOROPLASTIC"/>
    <property type="match status" value="1"/>
</dbReference>
<sequence length="118" mass="11940">MSTRLSSVRAPVKAISARKHCVVRASSSSSSPAKASVASVAPRVALPALVASVSSFAAPALALVDDRMNGDGVGLPLGINDPALAIALASVATFVWSQYYLSQRDLGGDKGDDSGLSL</sequence>
<dbReference type="OrthoDB" id="2017665at2759"/>
<proteinExistence type="inferred from homology"/>
<evidence type="ECO:0000256" key="2">
    <source>
        <dbReference type="ARBA" id="ARBA00010395"/>
    </source>
</evidence>
<protein>
    <recommendedName>
        <fullName evidence="9">PSII 6.1 kDa protein</fullName>
    </recommendedName>
</protein>
<comment type="similarity">
    <text evidence="2">Belongs to the psbW family.</text>
</comment>
<evidence type="ECO:0000256" key="7">
    <source>
        <dbReference type="ARBA" id="ARBA00023136"/>
    </source>
</evidence>
<evidence type="ECO:0000256" key="1">
    <source>
        <dbReference type="ARBA" id="ARBA00004581"/>
    </source>
</evidence>
<name>A0A830HQW4_9CHLO</name>